<keyword evidence="1" id="KW-0472">Membrane</keyword>
<dbReference type="EMBL" id="QGUI01000111">
    <property type="protein sequence ID" value="PZN00066.1"/>
    <property type="molecule type" value="Genomic_DNA"/>
</dbReference>
<dbReference type="PANTHER" id="PTHR37938">
    <property type="entry name" value="BLL0215 PROTEIN"/>
    <property type="match status" value="1"/>
</dbReference>
<evidence type="ECO:0000256" key="1">
    <source>
        <dbReference type="SAM" id="Phobius"/>
    </source>
</evidence>
<proteinExistence type="predicted"/>
<gene>
    <name evidence="3" type="ORF">DIU77_04395</name>
</gene>
<protein>
    <recommendedName>
        <fullName evidence="2">YdbS-like PH domain-containing protein</fullName>
    </recommendedName>
</protein>
<dbReference type="AlphaFoldDB" id="A0A2W4JQR1"/>
<name>A0A2W4JQR1_9PSEU</name>
<dbReference type="PANTHER" id="PTHR37938:SF1">
    <property type="entry name" value="BLL0215 PROTEIN"/>
    <property type="match status" value="1"/>
</dbReference>
<comment type="caution">
    <text evidence="3">The sequence shown here is derived from an EMBL/GenBank/DDBJ whole genome shotgun (WGS) entry which is preliminary data.</text>
</comment>
<keyword evidence="1" id="KW-0812">Transmembrane</keyword>
<reference evidence="3" key="1">
    <citation type="submission" date="2018-05" db="EMBL/GenBank/DDBJ databases">
        <authorList>
            <person name="Lanie J.A."/>
            <person name="Ng W.-L."/>
            <person name="Kazmierczak K.M."/>
            <person name="Andrzejewski T.M."/>
            <person name="Davidsen T.M."/>
            <person name="Wayne K.J."/>
            <person name="Tettelin H."/>
            <person name="Glass J.I."/>
            <person name="Rusch D."/>
            <person name="Podicherti R."/>
            <person name="Tsui H.-C.T."/>
            <person name="Winkler M.E."/>
        </authorList>
    </citation>
    <scope>NUCLEOTIDE SEQUENCE</scope>
    <source>
        <strain evidence="3">ZC4RG45</strain>
    </source>
</reference>
<organism evidence="3">
    <name type="scientific">Thermocrispum agreste</name>
    <dbReference type="NCBI Taxonomy" id="37925"/>
    <lineage>
        <taxon>Bacteria</taxon>
        <taxon>Bacillati</taxon>
        <taxon>Actinomycetota</taxon>
        <taxon>Actinomycetes</taxon>
        <taxon>Pseudonocardiales</taxon>
        <taxon>Pseudonocardiaceae</taxon>
        <taxon>Thermocrispum</taxon>
    </lineage>
</organism>
<dbReference type="Pfam" id="PF03703">
    <property type="entry name" value="bPH_2"/>
    <property type="match status" value="1"/>
</dbReference>
<feature type="transmembrane region" description="Helical" evidence="1">
    <location>
        <begin position="55"/>
        <end position="73"/>
    </location>
</feature>
<feature type="domain" description="YdbS-like PH" evidence="2">
    <location>
        <begin position="79"/>
        <end position="153"/>
    </location>
</feature>
<sequence>MASYPYGQLTDGEQLLIHQHPHWKVLILPAAVGAAVLVSCCYLAALAASHSWRDVAWVALAIVGGGLLIRLFLAPWLRWKTTHFVVTTDKIMFREGVLRRAGINIPLKRIASIRYEHDFNDRIFGCGTLIVEGMSDEPLTFTDIPNVEQVHNLLYQAINGDAESLPLVAC</sequence>
<accession>A0A2W4JQR1</accession>
<evidence type="ECO:0000313" key="3">
    <source>
        <dbReference type="EMBL" id="PZN00066.1"/>
    </source>
</evidence>
<evidence type="ECO:0000259" key="2">
    <source>
        <dbReference type="Pfam" id="PF03703"/>
    </source>
</evidence>
<keyword evidence="1" id="KW-1133">Transmembrane helix</keyword>
<dbReference type="InterPro" id="IPR005182">
    <property type="entry name" value="YdbS-like_PH"/>
</dbReference>
<feature type="transmembrane region" description="Helical" evidence="1">
    <location>
        <begin position="25"/>
        <end position="49"/>
    </location>
</feature>